<evidence type="ECO:0000256" key="1">
    <source>
        <dbReference type="SAM" id="MobiDB-lite"/>
    </source>
</evidence>
<reference evidence="3" key="1">
    <citation type="submission" date="2018-09" db="EMBL/GenBank/DDBJ databases">
        <title>The complete genome of Acinetobacter sp. strain WCHAc010005.</title>
        <authorList>
            <person name="Hu Y."/>
            <person name="Long H."/>
            <person name="Feng Y."/>
            <person name="Zong Z."/>
        </authorList>
    </citation>
    <scope>NUCLEOTIDE SEQUENCE [LARGE SCALE GENOMIC DNA]</scope>
    <source>
        <strain evidence="3">WCHAc010005</strain>
    </source>
</reference>
<evidence type="ECO:0000313" key="2">
    <source>
        <dbReference type="EMBL" id="AXY57311.1"/>
    </source>
</evidence>
<dbReference type="AlphaFoldDB" id="A0A3B7LY50"/>
<name>A0A3B7LY50_9GAMM</name>
<dbReference type="InterPro" id="IPR021856">
    <property type="entry name" value="DUF3465"/>
</dbReference>
<accession>A0A3B7LY50</accession>
<feature type="region of interest" description="Disordered" evidence="1">
    <location>
        <begin position="29"/>
        <end position="89"/>
    </location>
</feature>
<protein>
    <submittedName>
        <fullName evidence="2">DUF3465 domain-containing protein</fullName>
    </submittedName>
</protein>
<dbReference type="RefSeq" id="WP_087511795.1">
    <property type="nucleotide sequence ID" value="NZ_CP032134.1"/>
</dbReference>
<dbReference type="KEGG" id="achi:CDG60_12475"/>
<feature type="compositionally biased region" description="Basic and acidic residues" evidence="1">
    <location>
        <begin position="32"/>
        <end position="46"/>
    </location>
</feature>
<feature type="compositionally biased region" description="Basic and acidic residues" evidence="1">
    <location>
        <begin position="54"/>
        <end position="65"/>
    </location>
</feature>
<organism evidence="2 3">
    <name type="scientific">Acinetobacter chinensis</name>
    <dbReference type="NCBI Taxonomy" id="2004650"/>
    <lineage>
        <taxon>Bacteria</taxon>
        <taxon>Pseudomonadati</taxon>
        <taxon>Pseudomonadota</taxon>
        <taxon>Gammaproteobacteria</taxon>
        <taxon>Moraxellales</taxon>
        <taxon>Moraxellaceae</taxon>
        <taxon>Acinetobacter</taxon>
    </lineage>
</organism>
<proteinExistence type="predicted"/>
<gene>
    <name evidence="2" type="ORF">CDG60_12475</name>
</gene>
<feature type="compositionally biased region" description="Low complexity" evidence="1">
    <location>
        <begin position="66"/>
        <end position="78"/>
    </location>
</feature>
<dbReference type="Pfam" id="PF11948">
    <property type="entry name" value="DUF3465"/>
    <property type="match status" value="1"/>
</dbReference>
<dbReference type="EMBL" id="CP032134">
    <property type="protein sequence ID" value="AXY57311.1"/>
    <property type="molecule type" value="Genomic_DNA"/>
</dbReference>
<sequence length="191" mass="21876">MANKTHLGIGATIALLVAAYFGIDLNQPTDQSEQHSSQDSRTETKQLEQVQTEQRTEQQNKKDQDQQTQHQYQQNSSQNRHGSQVIQQSFQRKLSNVQVQSAGTVKAVLRDDNEGSRHQKFILKLDNGLTVLVAHNIDLAPRIENLKKGDTVEFFGEYEYSHQGGVIHWTHHDPQKRHEDGWLKHNGLTYQ</sequence>
<feature type="compositionally biased region" description="Polar residues" evidence="1">
    <location>
        <begin position="79"/>
        <end position="89"/>
    </location>
</feature>
<evidence type="ECO:0000313" key="3">
    <source>
        <dbReference type="Proteomes" id="UP000263753"/>
    </source>
</evidence>
<dbReference type="Proteomes" id="UP000263753">
    <property type="component" value="Chromosome"/>
</dbReference>